<evidence type="ECO:0000313" key="5">
    <source>
        <dbReference type="Proteomes" id="UP000001940"/>
    </source>
</evidence>
<dbReference type="PANTHER" id="PTHR12958">
    <property type="entry name" value="FRIEND OF GATA2-RELATED"/>
    <property type="match status" value="1"/>
</dbReference>
<dbReference type="WormBase" id="F21A9.2">
    <property type="protein sequence ID" value="CE44749"/>
    <property type="gene ID" value="WBGene00017651"/>
</dbReference>
<reference evidence="4 5" key="1">
    <citation type="journal article" date="1998" name="Science">
        <title>Genome sequence of the nematode C. elegans: a platform for investigating biology.</title>
        <authorList>
            <consortium name="The C. elegans sequencing consortium"/>
            <person name="Sulson J.E."/>
            <person name="Waterston R."/>
        </authorList>
    </citation>
    <scope>NUCLEOTIDE SEQUENCE [LARGE SCALE GENOMIC DNA]</scope>
    <source>
        <strain evidence="4 5">Bristol N2</strain>
    </source>
</reference>
<dbReference type="PhylomeDB" id="O01527"/>
<gene>
    <name evidence="4" type="ORF">CELE_F21A9.2</name>
    <name evidence="4 6" type="ORF">F21A9.2</name>
</gene>
<evidence type="ECO:0000313" key="6">
    <source>
        <dbReference type="WormBase" id="F21A9.2"/>
    </source>
</evidence>
<protein>
    <submittedName>
        <fullName evidence="4">C2H2-type domain-containing protein</fullName>
    </submittedName>
</protein>
<feature type="compositionally biased region" description="Polar residues" evidence="2">
    <location>
        <begin position="239"/>
        <end position="250"/>
    </location>
</feature>
<evidence type="ECO:0000259" key="3">
    <source>
        <dbReference type="PROSITE" id="PS50157"/>
    </source>
</evidence>
<feature type="region of interest" description="Disordered" evidence="2">
    <location>
        <begin position="239"/>
        <end position="273"/>
    </location>
</feature>
<dbReference type="Bgee" id="WBGene00017651">
    <property type="expression patterns" value="Expressed in pharyngeal muscle cell (C elegans) and 3 other cell types or tissues"/>
</dbReference>
<sequence length="392" mass="43525">MDVNQSILHNTIASSIRKQVMTAPIEFRCGDCVGPYSVSGNGQLLRITLSNFTGESMGFEMESNPVTRRIQAAQGPLLANCVIMQTGPVFTILFTKNLTTVEPLRAILVADMNYRLEQEKLEKKHECPHCHVAKFNSLHNLKVHEDLYCSKKKLGNVVENADSRKQQNVILLPMAFHDLFQQNPFQVVGPVTIGRNSALINSNPLLIHNKRKLEMPNFSTSKLSVQIPIINLDEKNVRTSTPLDLSSSPHAPSVPSLSASCSPTSKSSSSEPIYPERPFSCTCGVSFSSQTTYDAHKQLYCSHTTRVSSPGGGPHRNDSLRKVPEKCTKCDFVPTSSSQLSMHIRSSHQTTKTFTCLVCGYRAFSMRGIRTHMRSHSDDEALKFKANEPDET</sequence>
<evidence type="ECO:0000256" key="1">
    <source>
        <dbReference type="PROSITE-ProRule" id="PRU00042"/>
    </source>
</evidence>
<feature type="domain" description="C2H2-type" evidence="3">
    <location>
        <begin position="354"/>
        <end position="381"/>
    </location>
</feature>
<keyword evidence="1" id="KW-0863">Zinc-finger</keyword>
<proteinExistence type="predicted"/>
<dbReference type="AGR" id="WB:WBGene00017651"/>
<dbReference type="PaxDb" id="6239-F21A9.2"/>
<dbReference type="InterPro" id="IPR039746">
    <property type="entry name" value="FOG"/>
</dbReference>
<dbReference type="PROSITE" id="PS50157">
    <property type="entry name" value="ZINC_FINGER_C2H2_2"/>
    <property type="match status" value="1"/>
</dbReference>
<dbReference type="UCSC" id="F21A9.2">
    <property type="organism name" value="c. elegans"/>
</dbReference>
<dbReference type="Proteomes" id="UP000001940">
    <property type="component" value="Chromosome I"/>
</dbReference>
<keyword evidence="1" id="KW-0862">Zinc</keyword>
<dbReference type="RefSeq" id="NP_491204.3">
    <property type="nucleotide sequence ID" value="NM_058803.3"/>
</dbReference>
<dbReference type="HOGENOM" id="CLU_704445_0_0_1"/>
<dbReference type="CTD" id="184756"/>
<dbReference type="InterPro" id="IPR013087">
    <property type="entry name" value="Znf_C2H2_type"/>
</dbReference>
<dbReference type="OMA" id="QLSMHIR"/>
<dbReference type="PANTHER" id="PTHR12958:SF3">
    <property type="entry name" value="ZINC FINGER PROTEIN USH"/>
    <property type="match status" value="1"/>
</dbReference>
<dbReference type="AlphaFoldDB" id="O01527"/>
<dbReference type="OrthoDB" id="6077919at2759"/>
<dbReference type="IntAct" id="O01527">
    <property type="interactions" value="33"/>
</dbReference>
<feature type="compositionally biased region" description="Low complexity" evidence="2">
    <location>
        <begin position="253"/>
        <end position="273"/>
    </location>
</feature>
<dbReference type="GO" id="GO:0061629">
    <property type="term" value="F:RNA polymerase II-specific DNA-binding transcription factor binding"/>
    <property type="evidence" value="ECO:0007669"/>
    <property type="project" value="InterPro"/>
</dbReference>
<dbReference type="GO" id="GO:0008270">
    <property type="term" value="F:zinc ion binding"/>
    <property type="evidence" value="ECO:0007669"/>
    <property type="project" value="UniProtKB-KW"/>
</dbReference>
<dbReference type="KEGG" id="cel:CELE_F21A9.2"/>
<dbReference type="SMART" id="SM00355">
    <property type="entry name" value="ZnF_C2H2"/>
    <property type="match status" value="3"/>
</dbReference>
<accession>O01527</accession>
<dbReference type="InterPro" id="IPR036236">
    <property type="entry name" value="Znf_C2H2_sf"/>
</dbReference>
<dbReference type="EMBL" id="BX284601">
    <property type="protein sequence ID" value="CCD69781.1"/>
    <property type="molecule type" value="Genomic_DNA"/>
</dbReference>
<dbReference type="FunFam" id="3.30.160.60:FF:004128">
    <property type="match status" value="1"/>
</dbReference>
<keyword evidence="5" id="KW-1185">Reference proteome</keyword>
<dbReference type="eggNOG" id="ENOG502SAZY">
    <property type="taxonomic scope" value="Eukaryota"/>
</dbReference>
<dbReference type="GO" id="GO:0006357">
    <property type="term" value="P:regulation of transcription by RNA polymerase II"/>
    <property type="evidence" value="ECO:0007669"/>
    <property type="project" value="InterPro"/>
</dbReference>
<keyword evidence="1" id="KW-0479">Metal-binding</keyword>
<name>O01527_CAEEL</name>
<dbReference type="Gene3D" id="3.30.160.60">
    <property type="entry name" value="Classic Zinc Finger"/>
    <property type="match status" value="1"/>
</dbReference>
<dbReference type="GeneID" id="184756"/>
<organism evidence="4 5">
    <name type="scientific">Caenorhabditis elegans</name>
    <dbReference type="NCBI Taxonomy" id="6239"/>
    <lineage>
        <taxon>Eukaryota</taxon>
        <taxon>Metazoa</taxon>
        <taxon>Ecdysozoa</taxon>
        <taxon>Nematoda</taxon>
        <taxon>Chromadorea</taxon>
        <taxon>Rhabditida</taxon>
        <taxon>Rhabditina</taxon>
        <taxon>Rhabditomorpha</taxon>
        <taxon>Rhabditoidea</taxon>
        <taxon>Rhabditidae</taxon>
        <taxon>Peloderinae</taxon>
        <taxon>Caenorhabditis</taxon>
    </lineage>
</organism>
<evidence type="ECO:0000313" key="4">
    <source>
        <dbReference type="EMBL" id="CCD69781.1"/>
    </source>
</evidence>
<evidence type="ECO:0000256" key="2">
    <source>
        <dbReference type="SAM" id="MobiDB-lite"/>
    </source>
</evidence>
<dbReference type="InParanoid" id="O01527"/>
<dbReference type="SUPFAM" id="SSF57667">
    <property type="entry name" value="beta-beta-alpha zinc fingers"/>
    <property type="match status" value="2"/>
</dbReference>
<dbReference type="FunCoup" id="O01527">
    <property type="interactions" value="49"/>
</dbReference>